<dbReference type="STRING" id="1619100.UT34_C0002G0102"/>
<keyword evidence="1" id="KW-0812">Transmembrane</keyword>
<organism evidence="2 3">
    <name type="scientific">candidate division WS6 bacterium GW2011_GWF2_39_15</name>
    <dbReference type="NCBI Taxonomy" id="1619100"/>
    <lineage>
        <taxon>Bacteria</taxon>
        <taxon>Candidatus Dojkabacteria</taxon>
    </lineage>
</organism>
<accession>A0A0G0Q5D4</accession>
<dbReference type="Gene3D" id="2.60.40.10">
    <property type="entry name" value="Immunoglobulins"/>
    <property type="match status" value="1"/>
</dbReference>
<dbReference type="GO" id="GO:0016020">
    <property type="term" value="C:membrane"/>
    <property type="evidence" value="ECO:0007669"/>
    <property type="project" value="InterPro"/>
</dbReference>
<evidence type="ECO:0000313" key="2">
    <source>
        <dbReference type="EMBL" id="KKR05595.1"/>
    </source>
</evidence>
<feature type="transmembrane region" description="Helical" evidence="1">
    <location>
        <begin position="7"/>
        <end position="26"/>
    </location>
</feature>
<reference evidence="2 3" key="1">
    <citation type="journal article" date="2015" name="Nature">
        <title>rRNA introns, odd ribosomes, and small enigmatic genomes across a large radiation of phyla.</title>
        <authorList>
            <person name="Brown C.T."/>
            <person name="Hug L.A."/>
            <person name="Thomas B.C."/>
            <person name="Sharon I."/>
            <person name="Castelle C.J."/>
            <person name="Singh A."/>
            <person name="Wilkins M.J."/>
            <person name="Williams K.H."/>
            <person name="Banfield J.F."/>
        </authorList>
    </citation>
    <scope>NUCLEOTIDE SEQUENCE [LARGE SCALE GENOMIC DNA]</scope>
</reference>
<dbReference type="GO" id="GO:0005509">
    <property type="term" value="F:calcium ion binding"/>
    <property type="evidence" value="ECO:0007669"/>
    <property type="project" value="InterPro"/>
</dbReference>
<comment type="caution">
    <text evidence="2">The sequence shown here is derived from an EMBL/GenBank/DDBJ whole genome shotgun (WGS) entry which is preliminary data.</text>
</comment>
<evidence type="ECO:0000313" key="3">
    <source>
        <dbReference type="Proteomes" id="UP000034799"/>
    </source>
</evidence>
<name>A0A0G0Q5D4_9BACT</name>
<gene>
    <name evidence="2" type="ORF">UT34_C0002G0102</name>
</gene>
<dbReference type="SUPFAM" id="SSF49313">
    <property type="entry name" value="Cadherin-like"/>
    <property type="match status" value="1"/>
</dbReference>
<dbReference type="InterPro" id="IPR015919">
    <property type="entry name" value="Cadherin-like_sf"/>
</dbReference>
<keyword evidence="1" id="KW-1133">Transmembrane helix</keyword>
<dbReference type="InterPro" id="IPR013783">
    <property type="entry name" value="Ig-like_fold"/>
</dbReference>
<keyword evidence="1" id="KW-0472">Membrane</keyword>
<sequence length="138" mass="15675">MKRKEILIIAISAAVIVFSLLTWSVYTRSLNVNRNTSIKGESTLDEYPKVNNIAPNTAIVDSVYTFKPNVSFSGNSAELLYELVDAPQWLFLQTDSMFGIPGTNDIGDHKVVLRIHNREKYIDYVFYINVDEKKPSNN</sequence>
<dbReference type="EMBL" id="LBWK01000002">
    <property type="protein sequence ID" value="KKR05595.1"/>
    <property type="molecule type" value="Genomic_DNA"/>
</dbReference>
<dbReference type="AlphaFoldDB" id="A0A0G0Q5D4"/>
<protein>
    <submittedName>
        <fullName evidence="2">Uncharacterized protein</fullName>
    </submittedName>
</protein>
<dbReference type="Proteomes" id="UP000034799">
    <property type="component" value="Unassembled WGS sequence"/>
</dbReference>
<evidence type="ECO:0000256" key="1">
    <source>
        <dbReference type="SAM" id="Phobius"/>
    </source>
</evidence>
<proteinExistence type="predicted"/>